<evidence type="ECO:0000259" key="2">
    <source>
        <dbReference type="Pfam" id="PF07331"/>
    </source>
</evidence>
<feature type="domain" description="DUF1468" evidence="2">
    <location>
        <begin position="13"/>
        <end position="134"/>
    </location>
</feature>
<organism evidence="3 4">
    <name type="scientific">Leminorella grimontii</name>
    <dbReference type="NCBI Taxonomy" id="82981"/>
    <lineage>
        <taxon>Bacteria</taxon>
        <taxon>Pseudomonadati</taxon>
        <taxon>Pseudomonadota</taxon>
        <taxon>Gammaproteobacteria</taxon>
        <taxon>Enterobacterales</taxon>
        <taxon>Budviciaceae</taxon>
        <taxon>Leminorella</taxon>
    </lineage>
</organism>
<feature type="transmembrane region" description="Helical" evidence="1">
    <location>
        <begin position="35"/>
        <end position="55"/>
    </location>
</feature>
<proteinExistence type="predicted"/>
<keyword evidence="4" id="KW-1185">Reference proteome</keyword>
<dbReference type="Pfam" id="PF07331">
    <property type="entry name" value="TctB"/>
    <property type="match status" value="1"/>
</dbReference>
<feature type="transmembrane region" description="Helical" evidence="1">
    <location>
        <begin position="67"/>
        <end position="100"/>
    </location>
</feature>
<comment type="caution">
    <text evidence="3">The sequence shown here is derived from an EMBL/GenBank/DDBJ whole genome shotgun (WGS) entry which is preliminary data.</text>
</comment>
<keyword evidence="1" id="KW-0472">Membrane</keyword>
<name>A0AAV5MYZ9_9GAMM</name>
<dbReference type="EMBL" id="BRLH01000001">
    <property type="protein sequence ID" value="GKX54014.1"/>
    <property type="molecule type" value="Genomic_DNA"/>
</dbReference>
<sequence>MKQYYVIPTLLSLLALFWMYMGVTAYEVWDEGPGGGFMPLIAGGVLLVFSVVSLIKVDFVSLHHSLYALMPVAIVAALIGAIPIVGTFPALFIMLLLWLALLAGYSWRFSFVVSAGVLVVVWLIFRLWLSVPFPTGLFY</sequence>
<evidence type="ECO:0000313" key="4">
    <source>
        <dbReference type="Proteomes" id="UP001058124"/>
    </source>
</evidence>
<evidence type="ECO:0000256" key="1">
    <source>
        <dbReference type="SAM" id="Phobius"/>
    </source>
</evidence>
<protein>
    <recommendedName>
        <fullName evidence="2">DUF1468 domain-containing protein</fullName>
    </recommendedName>
</protein>
<evidence type="ECO:0000313" key="3">
    <source>
        <dbReference type="EMBL" id="GKX54014.1"/>
    </source>
</evidence>
<accession>A0AAV5MYZ9</accession>
<keyword evidence="1" id="KW-1133">Transmembrane helix</keyword>
<dbReference type="AlphaFoldDB" id="A0AAV5MYZ9"/>
<feature type="transmembrane region" description="Helical" evidence="1">
    <location>
        <begin position="106"/>
        <end position="129"/>
    </location>
</feature>
<dbReference type="Proteomes" id="UP001058124">
    <property type="component" value="Unassembled WGS sequence"/>
</dbReference>
<dbReference type="InterPro" id="IPR009936">
    <property type="entry name" value="DUF1468"/>
</dbReference>
<reference evidence="3" key="1">
    <citation type="submission" date="2022-06" db="EMBL/GenBank/DDBJ databases">
        <title>Draft genome sequences of Leminorella grimontii str. JCM5902.</title>
        <authorList>
            <person name="Wakabayashi Y."/>
            <person name="Kojima K."/>
        </authorList>
    </citation>
    <scope>NUCLEOTIDE SEQUENCE</scope>
    <source>
        <strain evidence="3">JCM 5902</strain>
    </source>
</reference>
<keyword evidence="1" id="KW-0812">Transmembrane</keyword>
<dbReference type="RefSeq" id="WP_027275977.1">
    <property type="nucleotide sequence ID" value="NZ_BRLH01000001.1"/>
</dbReference>
<gene>
    <name evidence="3" type="ORF">SOASR030_01260</name>
</gene>